<keyword evidence="1" id="KW-0732">Signal</keyword>
<sequence length="433" mass="48718" precursor="true">MTRVYGKYTMRNLLLFTTLIASHAFVAKADDWPQWGGPMHDIVWRENGIVDKLPTDGLLPRVWSVPVGEGYSGPAVADGRVYLTDRIHADGTERVLCVDAETGKEIWKHEYPVRYTVSYPAGPRATPVINDGRVYTIGAEGHMFCFDAKTGDVIWKKEFQKDFGTKLPNWGMAAAPLVDGEKLITLVGGADGALVVAFDKATGKELWRSLDDPAIGYAPPVIYEFGGRRQLIMWHPAAVSALDPETGEVIWEHPWQIRFGLTIPMPRQIDDRLFLTAFYDGPLMLKVSADNAEVVWKGQGKDEQNTDGIHAIMPTPWITEANIFGICSYGQLRGLDTDTGKRLWETFDATGRGRWWNAFIIPHEDRFFLHNEQGDLIIADLTAEGYKEISRAKLVEPTRKVQRRMTIWSHPAFAMKSVFARNDKELVRVSLAK</sequence>
<dbReference type="STRING" id="1891926.Fuma_04871"/>
<keyword evidence="4" id="KW-1185">Reference proteome</keyword>
<protein>
    <submittedName>
        <fullName evidence="3">Quinohemoprotein alcohol dehydrogenase ADH IIB</fullName>
        <ecNumber evidence="3">1.1.9.1</ecNumber>
    </submittedName>
</protein>
<evidence type="ECO:0000256" key="1">
    <source>
        <dbReference type="SAM" id="SignalP"/>
    </source>
</evidence>
<dbReference type="InterPro" id="IPR015943">
    <property type="entry name" value="WD40/YVTN_repeat-like_dom_sf"/>
</dbReference>
<keyword evidence="3" id="KW-0560">Oxidoreductase</keyword>
<dbReference type="InterPro" id="IPR002372">
    <property type="entry name" value="PQQ_rpt_dom"/>
</dbReference>
<gene>
    <name evidence="3" type="primary">qbdA</name>
    <name evidence="3" type="ORF">Fuma_04871</name>
</gene>
<dbReference type="InterPro" id="IPR018391">
    <property type="entry name" value="PQQ_b-propeller_rpt"/>
</dbReference>
<proteinExistence type="predicted"/>
<name>A0A1P8WMB9_9PLAN</name>
<dbReference type="SUPFAM" id="SSF50998">
    <property type="entry name" value="Quinoprotein alcohol dehydrogenase-like"/>
    <property type="match status" value="1"/>
</dbReference>
<dbReference type="Proteomes" id="UP000187735">
    <property type="component" value="Chromosome"/>
</dbReference>
<dbReference type="KEGG" id="fmr:Fuma_04871"/>
<evidence type="ECO:0000259" key="2">
    <source>
        <dbReference type="Pfam" id="PF13360"/>
    </source>
</evidence>
<accession>A0A1P8WMB9</accession>
<feature type="signal peptide" evidence="1">
    <location>
        <begin position="1"/>
        <end position="29"/>
    </location>
</feature>
<organism evidence="3 4">
    <name type="scientific">Fuerstiella marisgermanici</name>
    <dbReference type="NCBI Taxonomy" id="1891926"/>
    <lineage>
        <taxon>Bacteria</taxon>
        <taxon>Pseudomonadati</taxon>
        <taxon>Planctomycetota</taxon>
        <taxon>Planctomycetia</taxon>
        <taxon>Planctomycetales</taxon>
        <taxon>Planctomycetaceae</taxon>
        <taxon>Fuerstiella</taxon>
    </lineage>
</organism>
<dbReference type="Pfam" id="PF13360">
    <property type="entry name" value="PQQ_2"/>
    <property type="match status" value="1"/>
</dbReference>
<dbReference type="PANTHER" id="PTHR34512:SF30">
    <property type="entry name" value="OUTER MEMBRANE PROTEIN ASSEMBLY FACTOR BAMB"/>
    <property type="match status" value="1"/>
</dbReference>
<dbReference type="SMART" id="SM00564">
    <property type="entry name" value="PQQ"/>
    <property type="match status" value="5"/>
</dbReference>
<feature type="chain" id="PRO_5012230521" evidence="1">
    <location>
        <begin position="30"/>
        <end position="433"/>
    </location>
</feature>
<dbReference type="Gene3D" id="2.130.10.10">
    <property type="entry name" value="YVTN repeat-like/Quinoprotein amine dehydrogenase"/>
    <property type="match status" value="1"/>
</dbReference>
<evidence type="ECO:0000313" key="3">
    <source>
        <dbReference type="EMBL" id="APZ95215.1"/>
    </source>
</evidence>
<reference evidence="3 4" key="1">
    <citation type="journal article" date="2016" name="Front. Microbiol.">
        <title>Fuerstia marisgermanicae gen. nov., sp. nov., an Unusual Member of the Phylum Planctomycetes from the German Wadden Sea.</title>
        <authorList>
            <person name="Kohn T."/>
            <person name="Heuer A."/>
            <person name="Jogler M."/>
            <person name="Vollmers J."/>
            <person name="Boedeker C."/>
            <person name="Bunk B."/>
            <person name="Rast P."/>
            <person name="Borchert D."/>
            <person name="Glockner I."/>
            <person name="Freese H.M."/>
            <person name="Klenk H.P."/>
            <person name="Overmann J."/>
            <person name="Kaster A.K."/>
            <person name="Rohde M."/>
            <person name="Wiegand S."/>
            <person name="Jogler C."/>
        </authorList>
    </citation>
    <scope>NUCLEOTIDE SEQUENCE [LARGE SCALE GENOMIC DNA]</scope>
    <source>
        <strain evidence="3 4">NH11</strain>
    </source>
</reference>
<dbReference type="PANTHER" id="PTHR34512">
    <property type="entry name" value="CELL SURFACE PROTEIN"/>
    <property type="match status" value="1"/>
</dbReference>
<dbReference type="InterPro" id="IPR011047">
    <property type="entry name" value="Quinoprotein_ADH-like_sf"/>
</dbReference>
<feature type="domain" description="Pyrrolo-quinoline quinone repeat" evidence="2">
    <location>
        <begin position="93"/>
        <end position="254"/>
    </location>
</feature>
<dbReference type="EMBL" id="CP017641">
    <property type="protein sequence ID" value="APZ95215.1"/>
    <property type="molecule type" value="Genomic_DNA"/>
</dbReference>
<dbReference type="GO" id="GO:0016491">
    <property type="term" value="F:oxidoreductase activity"/>
    <property type="evidence" value="ECO:0007669"/>
    <property type="project" value="UniProtKB-KW"/>
</dbReference>
<dbReference type="EC" id="1.1.9.1" evidence="3"/>
<dbReference type="AlphaFoldDB" id="A0A1P8WMB9"/>
<evidence type="ECO:0000313" key="4">
    <source>
        <dbReference type="Proteomes" id="UP000187735"/>
    </source>
</evidence>